<organism evidence="1 2">
    <name type="scientific">Burkholderia ambifaria MEX-5</name>
    <dbReference type="NCBI Taxonomy" id="396597"/>
    <lineage>
        <taxon>Bacteria</taxon>
        <taxon>Pseudomonadati</taxon>
        <taxon>Pseudomonadota</taxon>
        <taxon>Betaproteobacteria</taxon>
        <taxon>Burkholderiales</taxon>
        <taxon>Burkholderiaceae</taxon>
        <taxon>Burkholderia</taxon>
        <taxon>Burkholderia cepacia complex</taxon>
    </lineage>
</organism>
<dbReference type="PATRIC" id="fig|396597.7.peg.229"/>
<dbReference type="AlphaFoldDB" id="B1TGW7"/>
<dbReference type="Pfam" id="PF01527">
    <property type="entry name" value="HTH_Tnp_1"/>
    <property type="match status" value="1"/>
</dbReference>
<protein>
    <submittedName>
        <fullName evidence="1">Transposase IS3/IS911 family protein</fullName>
    </submittedName>
</protein>
<dbReference type="Gene3D" id="1.10.10.10">
    <property type="entry name" value="Winged helix-like DNA-binding domain superfamily/Winged helix DNA-binding domain"/>
    <property type="match status" value="1"/>
</dbReference>
<proteinExistence type="predicted"/>
<evidence type="ECO:0000313" key="1">
    <source>
        <dbReference type="EMBL" id="EDT37189.1"/>
    </source>
</evidence>
<dbReference type="InterPro" id="IPR002514">
    <property type="entry name" value="Transposase_8"/>
</dbReference>
<dbReference type="GO" id="GO:0004803">
    <property type="term" value="F:transposase activity"/>
    <property type="evidence" value="ECO:0007669"/>
    <property type="project" value="InterPro"/>
</dbReference>
<evidence type="ECO:0000313" key="2">
    <source>
        <dbReference type="Proteomes" id="UP000004814"/>
    </source>
</evidence>
<sequence>MTKRTRRTHSAAFKAKVALAAVKGERTLAELAQQFDVHPNQITEWKRQLQERAADVFGTAGASSSEPPVDLKALHAKIGQLALENDFSYGLFLQAGRAPPSLPRSRTSTSPT</sequence>
<dbReference type="InterPro" id="IPR036388">
    <property type="entry name" value="WH-like_DNA-bd_sf"/>
</dbReference>
<dbReference type="GO" id="GO:0043565">
    <property type="term" value="F:sequence-specific DNA binding"/>
    <property type="evidence" value="ECO:0007669"/>
    <property type="project" value="InterPro"/>
</dbReference>
<dbReference type="SUPFAM" id="SSF48295">
    <property type="entry name" value="TrpR-like"/>
    <property type="match status" value="1"/>
</dbReference>
<comment type="caution">
    <text evidence="1">The sequence shown here is derived from an EMBL/GenBank/DDBJ whole genome shotgun (WGS) entry which is preliminary data.</text>
</comment>
<dbReference type="EMBL" id="ABLK01000569">
    <property type="protein sequence ID" value="EDT37189.1"/>
    <property type="molecule type" value="Genomic_DNA"/>
</dbReference>
<reference evidence="1 2" key="1">
    <citation type="submission" date="2008-03" db="EMBL/GenBank/DDBJ databases">
        <title>Sequencing of the draft genome and assembly of Burkholderia ambifaria MEX-5.</title>
        <authorList>
            <consortium name="US DOE Joint Genome Institute (JGI-PGF)"/>
            <person name="Copeland A."/>
            <person name="Lucas S."/>
            <person name="Lapidus A."/>
            <person name="Glavina del Rio T."/>
            <person name="Dalin E."/>
            <person name="Tice H."/>
            <person name="Bruce D."/>
            <person name="Goodwin L."/>
            <person name="Pitluck S."/>
            <person name="Larimer F."/>
            <person name="Land M.L."/>
            <person name="Hauser L."/>
            <person name="Tiedje J."/>
            <person name="Richardson P."/>
        </authorList>
    </citation>
    <scope>NUCLEOTIDE SEQUENCE [LARGE SCALE GENOMIC DNA]</scope>
    <source>
        <strain evidence="1 2">MEX-5</strain>
    </source>
</reference>
<name>B1TGW7_9BURK</name>
<dbReference type="GO" id="GO:0006313">
    <property type="term" value="P:DNA transposition"/>
    <property type="evidence" value="ECO:0007669"/>
    <property type="project" value="InterPro"/>
</dbReference>
<gene>
    <name evidence="1" type="ORF">BamMEX5DRAFT_7033</name>
</gene>
<dbReference type="InterPro" id="IPR010921">
    <property type="entry name" value="Trp_repressor/repl_initiator"/>
</dbReference>
<dbReference type="Proteomes" id="UP000004814">
    <property type="component" value="Unassembled WGS sequence"/>
</dbReference>
<accession>B1TGW7</accession>